<dbReference type="OrthoDB" id="3946036at2759"/>
<evidence type="ECO:0000313" key="2">
    <source>
        <dbReference type="Proteomes" id="UP000799438"/>
    </source>
</evidence>
<dbReference type="Proteomes" id="UP000799438">
    <property type="component" value="Unassembled WGS sequence"/>
</dbReference>
<dbReference type="AlphaFoldDB" id="A0A6A6AVN3"/>
<name>A0A6A6AVN3_9PEZI</name>
<reference evidence="1" key="1">
    <citation type="journal article" date="2020" name="Stud. Mycol.">
        <title>101 Dothideomycetes genomes: a test case for predicting lifestyles and emergence of pathogens.</title>
        <authorList>
            <person name="Haridas S."/>
            <person name="Albert R."/>
            <person name="Binder M."/>
            <person name="Bloem J."/>
            <person name="Labutti K."/>
            <person name="Salamov A."/>
            <person name="Andreopoulos B."/>
            <person name="Baker S."/>
            <person name="Barry K."/>
            <person name="Bills G."/>
            <person name="Bluhm B."/>
            <person name="Cannon C."/>
            <person name="Castanera R."/>
            <person name="Culley D."/>
            <person name="Daum C."/>
            <person name="Ezra D."/>
            <person name="Gonzalez J."/>
            <person name="Henrissat B."/>
            <person name="Kuo A."/>
            <person name="Liang C."/>
            <person name="Lipzen A."/>
            <person name="Lutzoni F."/>
            <person name="Magnuson J."/>
            <person name="Mondo S."/>
            <person name="Nolan M."/>
            <person name="Ohm R."/>
            <person name="Pangilinan J."/>
            <person name="Park H.-J."/>
            <person name="Ramirez L."/>
            <person name="Alfaro M."/>
            <person name="Sun H."/>
            <person name="Tritt A."/>
            <person name="Yoshinaga Y."/>
            <person name="Zwiers L.-H."/>
            <person name="Turgeon B."/>
            <person name="Goodwin S."/>
            <person name="Spatafora J."/>
            <person name="Crous P."/>
            <person name="Grigoriev I."/>
        </authorList>
    </citation>
    <scope>NUCLEOTIDE SEQUENCE</scope>
    <source>
        <strain evidence="1">CBS 121167</strain>
    </source>
</reference>
<dbReference type="RefSeq" id="XP_033391007.1">
    <property type="nucleotide sequence ID" value="XM_033545940.1"/>
</dbReference>
<protein>
    <submittedName>
        <fullName evidence="1">Uncharacterized protein</fullName>
    </submittedName>
</protein>
<evidence type="ECO:0000313" key="1">
    <source>
        <dbReference type="EMBL" id="KAF2135288.1"/>
    </source>
</evidence>
<dbReference type="GeneID" id="54303446"/>
<sequence>MTDASFEKPTLSRETLEQQNIFFDEDFYQDADEEEDVGDGRISYYDLPQHVNTVRQALLNFEGRIPDCWSPHFDHDSLPADYFQPPTPAIEKPDVEGITFETCKDLMKQVEEKRTAWSEADWVHFLRSRLFKSYEDAYPNRTKFNNLFDRWSSGQNICWEELRERPHFDPYLTFPTAPKPDLTFGFPVIDSSDRLPNGFAQETSVQNFSEKILSDLIGAGVIPTVTTGLRIKCNRGSRKMFDADNLCFPWAVFESKRSGLGSSGRERCYCQAANASSAALTLLEGLFRKTYGQLPNDLGPIIAFTNTGAAFRVWLTFQTKYGKHMMVCIWESSLDCIWGILSTSIIIANMHIWASRVLKSRISACISEFRRKRHVG</sequence>
<proteinExistence type="predicted"/>
<organism evidence="1 2">
    <name type="scientific">Aplosporella prunicola CBS 121167</name>
    <dbReference type="NCBI Taxonomy" id="1176127"/>
    <lineage>
        <taxon>Eukaryota</taxon>
        <taxon>Fungi</taxon>
        <taxon>Dikarya</taxon>
        <taxon>Ascomycota</taxon>
        <taxon>Pezizomycotina</taxon>
        <taxon>Dothideomycetes</taxon>
        <taxon>Dothideomycetes incertae sedis</taxon>
        <taxon>Botryosphaeriales</taxon>
        <taxon>Aplosporellaceae</taxon>
        <taxon>Aplosporella</taxon>
    </lineage>
</organism>
<keyword evidence="2" id="KW-1185">Reference proteome</keyword>
<dbReference type="EMBL" id="ML995607">
    <property type="protein sequence ID" value="KAF2135288.1"/>
    <property type="molecule type" value="Genomic_DNA"/>
</dbReference>
<gene>
    <name evidence="1" type="ORF">K452DRAFT_35515</name>
</gene>
<accession>A0A6A6AVN3</accession>